<dbReference type="Proteomes" id="UP000799753">
    <property type="component" value="Unassembled WGS sequence"/>
</dbReference>
<protein>
    <submittedName>
        <fullName evidence="2">Uncharacterized protein</fullName>
    </submittedName>
</protein>
<evidence type="ECO:0000313" key="3">
    <source>
        <dbReference type="Proteomes" id="UP000799753"/>
    </source>
</evidence>
<dbReference type="AlphaFoldDB" id="A0A6A6RK55"/>
<feature type="region of interest" description="Disordered" evidence="1">
    <location>
        <begin position="31"/>
        <end position="59"/>
    </location>
</feature>
<proteinExistence type="predicted"/>
<name>A0A6A6RK55_9PLEO</name>
<evidence type="ECO:0000313" key="2">
    <source>
        <dbReference type="EMBL" id="KAF2635672.1"/>
    </source>
</evidence>
<dbReference type="EMBL" id="MU006804">
    <property type="protein sequence ID" value="KAF2635672.1"/>
    <property type="molecule type" value="Genomic_DNA"/>
</dbReference>
<accession>A0A6A6RK55</accession>
<gene>
    <name evidence="2" type="ORF">P280DRAFT_168928</name>
</gene>
<evidence type="ECO:0000256" key="1">
    <source>
        <dbReference type="SAM" id="MobiDB-lite"/>
    </source>
</evidence>
<organism evidence="2 3">
    <name type="scientific">Massarina eburnea CBS 473.64</name>
    <dbReference type="NCBI Taxonomy" id="1395130"/>
    <lineage>
        <taxon>Eukaryota</taxon>
        <taxon>Fungi</taxon>
        <taxon>Dikarya</taxon>
        <taxon>Ascomycota</taxon>
        <taxon>Pezizomycotina</taxon>
        <taxon>Dothideomycetes</taxon>
        <taxon>Pleosporomycetidae</taxon>
        <taxon>Pleosporales</taxon>
        <taxon>Massarineae</taxon>
        <taxon>Massarinaceae</taxon>
        <taxon>Massarina</taxon>
    </lineage>
</organism>
<keyword evidence="3" id="KW-1185">Reference proteome</keyword>
<reference evidence="2" key="1">
    <citation type="journal article" date="2020" name="Stud. Mycol.">
        <title>101 Dothideomycetes genomes: a test case for predicting lifestyles and emergence of pathogens.</title>
        <authorList>
            <person name="Haridas S."/>
            <person name="Albert R."/>
            <person name="Binder M."/>
            <person name="Bloem J."/>
            <person name="Labutti K."/>
            <person name="Salamov A."/>
            <person name="Andreopoulos B."/>
            <person name="Baker S."/>
            <person name="Barry K."/>
            <person name="Bills G."/>
            <person name="Bluhm B."/>
            <person name="Cannon C."/>
            <person name="Castanera R."/>
            <person name="Culley D."/>
            <person name="Daum C."/>
            <person name="Ezra D."/>
            <person name="Gonzalez J."/>
            <person name="Henrissat B."/>
            <person name="Kuo A."/>
            <person name="Liang C."/>
            <person name="Lipzen A."/>
            <person name="Lutzoni F."/>
            <person name="Magnuson J."/>
            <person name="Mondo S."/>
            <person name="Nolan M."/>
            <person name="Ohm R."/>
            <person name="Pangilinan J."/>
            <person name="Park H.-J."/>
            <person name="Ramirez L."/>
            <person name="Alfaro M."/>
            <person name="Sun H."/>
            <person name="Tritt A."/>
            <person name="Yoshinaga Y."/>
            <person name="Zwiers L.-H."/>
            <person name="Turgeon B."/>
            <person name="Goodwin S."/>
            <person name="Spatafora J."/>
            <person name="Crous P."/>
            <person name="Grigoriev I."/>
        </authorList>
    </citation>
    <scope>NUCLEOTIDE SEQUENCE</scope>
    <source>
        <strain evidence="2">CBS 473.64</strain>
    </source>
</reference>
<sequence>MTFHPSRLPRRPSASPKYIPLVCSIPIGPRKSPVQSPVPSTVPSTVPSPAPSPVQSPVQSPWHKLPDELKLEILETALVLDGCIGHKRFTADILPYFLVCKDFARLAPQAFYARNTLWVKGIDVGSDAKNKAIAPPPRNWQWVTKIDLFVGLTVCIAPPSNLQSMSDWGTIVELAKGQKLFTALKHVRLRVVLNTWLPSTGDLPMFRHVLKMMGVRLDVDNVQMFVISHQDGLIVPRERLMKCGLLRPEIATPWAGAVEKTLREEFGCQKIPWGKGKNRIWANGGTSYR</sequence>
<feature type="compositionally biased region" description="Low complexity" evidence="1">
    <location>
        <begin position="32"/>
        <end position="45"/>
    </location>
</feature>